<organism evidence="2 3">
    <name type="scientific">Euplotes crassus</name>
    <dbReference type="NCBI Taxonomy" id="5936"/>
    <lineage>
        <taxon>Eukaryota</taxon>
        <taxon>Sar</taxon>
        <taxon>Alveolata</taxon>
        <taxon>Ciliophora</taxon>
        <taxon>Intramacronucleata</taxon>
        <taxon>Spirotrichea</taxon>
        <taxon>Hypotrichia</taxon>
        <taxon>Euplotida</taxon>
        <taxon>Euplotidae</taxon>
        <taxon>Moneuplotes</taxon>
    </lineage>
</organism>
<feature type="compositionally biased region" description="Basic and acidic residues" evidence="1">
    <location>
        <begin position="1"/>
        <end position="23"/>
    </location>
</feature>
<gene>
    <name evidence="2" type="ORF">ECRASSUSDP1_LOCUS14359</name>
</gene>
<dbReference type="Proteomes" id="UP001295684">
    <property type="component" value="Unassembled WGS sequence"/>
</dbReference>
<reference evidence="2" key="1">
    <citation type="submission" date="2023-07" db="EMBL/GenBank/DDBJ databases">
        <authorList>
            <consortium name="AG Swart"/>
            <person name="Singh M."/>
            <person name="Singh A."/>
            <person name="Seah K."/>
            <person name="Emmerich C."/>
        </authorList>
    </citation>
    <scope>NUCLEOTIDE SEQUENCE</scope>
    <source>
        <strain evidence="2">DP1</strain>
    </source>
</reference>
<dbReference type="Gene3D" id="1.20.5.170">
    <property type="match status" value="1"/>
</dbReference>
<accession>A0AAD1XHV5</accession>
<keyword evidence="3" id="KW-1185">Reference proteome</keyword>
<evidence type="ECO:0000313" key="3">
    <source>
        <dbReference type="Proteomes" id="UP001295684"/>
    </source>
</evidence>
<dbReference type="SUPFAM" id="SSF57959">
    <property type="entry name" value="Leucine zipper domain"/>
    <property type="match status" value="1"/>
</dbReference>
<protein>
    <recommendedName>
        <fullName evidence="4">BZIP domain-containing protein</fullName>
    </recommendedName>
</protein>
<dbReference type="CDD" id="cd14688">
    <property type="entry name" value="bZIP_YAP"/>
    <property type="match status" value="1"/>
</dbReference>
<evidence type="ECO:0000256" key="1">
    <source>
        <dbReference type="SAM" id="MobiDB-lite"/>
    </source>
</evidence>
<name>A0AAD1XHV5_EUPCR</name>
<evidence type="ECO:0000313" key="2">
    <source>
        <dbReference type="EMBL" id="CAI2373021.1"/>
    </source>
</evidence>
<dbReference type="EMBL" id="CAMPGE010014346">
    <property type="protein sequence ID" value="CAI2373021.1"/>
    <property type="molecule type" value="Genomic_DNA"/>
</dbReference>
<proteinExistence type="predicted"/>
<comment type="caution">
    <text evidence="2">The sequence shown here is derived from an EMBL/GenBank/DDBJ whole genome shotgun (WGS) entry which is preliminary data.</text>
</comment>
<sequence length="280" mass="33700">MDNDCQKESEPKSSKQRSKEYRERKKGYLKQLETRIERLECEIIDLRSQNERLIKEVEMSKEEKKEMNLEEKLKFHEDYLHNSVLKELRHHPENIRFTMISQHTISVSEYSDLRINFIKELFRKILENMNSLSVKASYACMKNLSKREVNATVSGKRRYKFINKKVKHAKDYLFDYKFSDDAVKYFCKEDHPVKIICRKVKKLNQQLIKLRNKIINTFYMLRSCQEEGQSMLNYTKEDIAKFGLLVQKLKSTKFLSPHYLWDIPKKDHEKECYDSGELTE</sequence>
<dbReference type="GO" id="GO:0003700">
    <property type="term" value="F:DNA-binding transcription factor activity"/>
    <property type="evidence" value="ECO:0007669"/>
    <property type="project" value="InterPro"/>
</dbReference>
<dbReference type="InterPro" id="IPR046347">
    <property type="entry name" value="bZIP_sf"/>
</dbReference>
<feature type="region of interest" description="Disordered" evidence="1">
    <location>
        <begin position="1"/>
        <end position="25"/>
    </location>
</feature>
<dbReference type="AlphaFoldDB" id="A0AAD1XHV5"/>
<evidence type="ECO:0008006" key="4">
    <source>
        <dbReference type="Google" id="ProtNLM"/>
    </source>
</evidence>